<evidence type="ECO:0000256" key="1">
    <source>
        <dbReference type="ARBA" id="ARBA00022723"/>
    </source>
</evidence>
<dbReference type="PROSITE" id="PS51999">
    <property type="entry name" value="ZF_GRF"/>
    <property type="match status" value="1"/>
</dbReference>
<feature type="region of interest" description="Disordered" evidence="5">
    <location>
        <begin position="123"/>
        <end position="142"/>
    </location>
</feature>
<gene>
    <name evidence="7" type="ORF">EJB05_01591</name>
</gene>
<reference evidence="7 8" key="1">
    <citation type="journal article" date="2019" name="Sci. Rep.">
        <title>A high-quality genome of Eragrostis curvula grass provides insights into Poaceae evolution and supports new strategies to enhance forage quality.</title>
        <authorList>
            <person name="Carballo J."/>
            <person name="Santos B.A.C.M."/>
            <person name="Zappacosta D."/>
            <person name="Garbus I."/>
            <person name="Selva J.P."/>
            <person name="Gallo C.A."/>
            <person name="Diaz A."/>
            <person name="Albertini E."/>
            <person name="Caccamo M."/>
            <person name="Echenique V."/>
        </authorList>
    </citation>
    <scope>NUCLEOTIDE SEQUENCE [LARGE SCALE GENOMIC DNA]</scope>
    <source>
        <strain evidence="8">cv. Victoria</strain>
        <tissue evidence="7">Leaf</tissue>
    </source>
</reference>
<dbReference type="OrthoDB" id="695906at2759"/>
<sequence>MSRRTSAISGGSSSTPRLRKELPIVDCPHCRSPVLRLVSKKPESYGRPFFKCENNDQTAIIPFATHSGLITWFRAQDDPYSCGFYKWENEYEDFLRRRNLHPEQVFLAARERAWEQQLQAQAAARNEVEQPGGTSGLARSVRQVGEDLDDLRRIVRQIRSGQE</sequence>
<evidence type="ECO:0000256" key="4">
    <source>
        <dbReference type="PROSITE-ProRule" id="PRU01343"/>
    </source>
</evidence>
<organism evidence="7 8">
    <name type="scientific">Eragrostis curvula</name>
    <name type="common">weeping love grass</name>
    <dbReference type="NCBI Taxonomy" id="38414"/>
    <lineage>
        <taxon>Eukaryota</taxon>
        <taxon>Viridiplantae</taxon>
        <taxon>Streptophyta</taxon>
        <taxon>Embryophyta</taxon>
        <taxon>Tracheophyta</taxon>
        <taxon>Spermatophyta</taxon>
        <taxon>Magnoliopsida</taxon>
        <taxon>Liliopsida</taxon>
        <taxon>Poales</taxon>
        <taxon>Poaceae</taxon>
        <taxon>PACMAD clade</taxon>
        <taxon>Chloridoideae</taxon>
        <taxon>Eragrostideae</taxon>
        <taxon>Eragrostidinae</taxon>
        <taxon>Eragrostis</taxon>
    </lineage>
</organism>
<evidence type="ECO:0000313" key="7">
    <source>
        <dbReference type="EMBL" id="TVU50227.1"/>
    </source>
</evidence>
<feature type="domain" description="GRF-type" evidence="6">
    <location>
        <begin position="27"/>
        <end position="91"/>
    </location>
</feature>
<dbReference type="GO" id="GO:0008270">
    <property type="term" value="F:zinc ion binding"/>
    <property type="evidence" value="ECO:0007669"/>
    <property type="project" value="UniProtKB-KW"/>
</dbReference>
<dbReference type="PANTHER" id="PTHR33680:SF7">
    <property type="entry name" value="OS02G0474200 PROTEIN"/>
    <property type="match status" value="1"/>
</dbReference>
<evidence type="ECO:0000259" key="6">
    <source>
        <dbReference type="PROSITE" id="PS51999"/>
    </source>
</evidence>
<feature type="non-terminal residue" evidence="7">
    <location>
        <position position="1"/>
    </location>
</feature>
<evidence type="ECO:0000313" key="8">
    <source>
        <dbReference type="Proteomes" id="UP000324897"/>
    </source>
</evidence>
<comment type="caution">
    <text evidence="7">The sequence shown here is derived from an EMBL/GenBank/DDBJ whole genome shotgun (WGS) entry which is preliminary data.</text>
</comment>
<dbReference type="InterPro" id="IPR010666">
    <property type="entry name" value="Znf_GRF"/>
</dbReference>
<name>A0A5J9WQM8_9POAL</name>
<dbReference type="AlphaFoldDB" id="A0A5J9WQM8"/>
<keyword evidence="1" id="KW-0479">Metal-binding</keyword>
<keyword evidence="2 4" id="KW-0863">Zinc-finger</keyword>
<evidence type="ECO:0000256" key="3">
    <source>
        <dbReference type="ARBA" id="ARBA00022833"/>
    </source>
</evidence>
<dbReference type="EMBL" id="RWGY01000002">
    <property type="protein sequence ID" value="TVU50227.1"/>
    <property type="molecule type" value="Genomic_DNA"/>
</dbReference>
<evidence type="ECO:0000256" key="2">
    <source>
        <dbReference type="ARBA" id="ARBA00022771"/>
    </source>
</evidence>
<keyword evidence="8" id="KW-1185">Reference proteome</keyword>
<dbReference type="Proteomes" id="UP000324897">
    <property type="component" value="Chromosome 6"/>
</dbReference>
<proteinExistence type="predicted"/>
<keyword evidence="3" id="KW-0862">Zinc</keyword>
<accession>A0A5J9WQM8</accession>
<dbReference type="PANTHER" id="PTHR33680">
    <property type="entry name" value="OS07G0190500 PROTEIN"/>
    <property type="match status" value="1"/>
</dbReference>
<protein>
    <recommendedName>
        <fullName evidence="6">GRF-type domain-containing protein</fullName>
    </recommendedName>
</protein>
<dbReference type="Gramene" id="TVU50227">
    <property type="protein sequence ID" value="TVU50227"/>
    <property type="gene ID" value="EJB05_01591"/>
</dbReference>
<evidence type="ECO:0000256" key="5">
    <source>
        <dbReference type="SAM" id="MobiDB-lite"/>
    </source>
</evidence>